<dbReference type="PANTHER" id="PTHR28535:SF1">
    <property type="entry name" value="PROTEIN ZGRF1"/>
    <property type="match status" value="1"/>
</dbReference>
<feature type="region of interest" description="Disordered" evidence="1">
    <location>
        <begin position="99"/>
        <end position="153"/>
    </location>
</feature>
<feature type="compositionally biased region" description="Polar residues" evidence="1">
    <location>
        <begin position="433"/>
        <end position="443"/>
    </location>
</feature>
<protein>
    <recommendedName>
        <fullName evidence="2">5'-3' DNA helicase ZGRF1-like N-terminal domain-containing protein</fullName>
    </recommendedName>
</protein>
<feature type="compositionally biased region" description="Basic and acidic residues" evidence="1">
    <location>
        <begin position="285"/>
        <end position="316"/>
    </location>
</feature>
<dbReference type="InterPro" id="IPR052800">
    <property type="entry name" value="DNA_Repair_Helicase_ZGRF1"/>
</dbReference>
<feature type="compositionally biased region" description="Polar residues" evidence="1">
    <location>
        <begin position="204"/>
        <end position="213"/>
    </location>
</feature>
<dbReference type="Proteomes" id="UP001220324">
    <property type="component" value="Unassembled WGS sequence"/>
</dbReference>
<dbReference type="GO" id="GO:0005634">
    <property type="term" value="C:nucleus"/>
    <property type="evidence" value="ECO:0007669"/>
    <property type="project" value="TreeGrafter"/>
</dbReference>
<dbReference type="InterPro" id="IPR018838">
    <property type="entry name" value="ZGRF1-like_N"/>
</dbReference>
<reference evidence="3 4" key="1">
    <citation type="journal article" date="2023" name="IMA Fungus">
        <title>Comparative genomic study of the Penicillium genus elucidates a diverse pangenome and 15 lateral gene transfer events.</title>
        <authorList>
            <person name="Petersen C."/>
            <person name="Sorensen T."/>
            <person name="Nielsen M.R."/>
            <person name="Sondergaard T.E."/>
            <person name="Sorensen J.L."/>
            <person name="Fitzpatrick D.A."/>
            <person name="Frisvad J.C."/>
            <person name="Nielsen K.L."/>
        </authorList>
    </citation>
    <scope>NUCLEOTIDE SEQUENCE [LARGE SCALE GENOMIC DNA]</scope>
    <source>
        <strain evidence="3 4">IBT 35679</strain>
    </source>
</reference>
<name>A0AAD6CJ83_9EURO</name>
<feature type="compositionally biased region" description="Low complexity" evidence="1">
    <location>
        <begin position="124"/>
        <end position="144"/>
    </location>
</feature>
<dbReference type="EMBL" id="JAQIZZ010000008">
    <property type="protein sequence ID" value="KAJ5524251.1"/>
    <property type="molecule type" value="Genomic_DNA"/>
</dbReference>
<feature type="compositionally biased region" description="Polar residues" evidence="1">
    <location>
        <begin position="112"/>
        <end position="123"/>
    </location>
</feature>
<feature type="compositionally biased region" description="Polar residues" evidence="1">
    <location>
        <begin position="376"/>
        <end position="387"/>
    </location>
</feature>
<dbReference type="PANTHER" id="PTHR28535">
    <property type="entry name" value="ZINC FINGER GRF-TYPE CONTAINING 1"/>
    <property type="match status" value="1"/>
</dbReference>
<sequence length="489" mass="53878">MSTPSSSRGPGPSPGSQITASVVKFRCLFTYDLRRKSKRWQDGYLKYHAFNKRAMVYDEQGNYIGDHHWRSAEEVQEGDELELDKGVLIEVGERMSTTQTDLSNLFEKRRSQTSPQTRNYNPASDSQPPRSSTSISTPTYTPTSVRSSASSHPFRSLNDLLGIRKTPVGHLVSPYEERHGPPAPAPALSAPEPERATKRAKISTGRTTSNVSSDVVDLTGPENGPLRQRAPVRATPPEKDSRPTMPPPEKPVAVARLPSPSIPTPIQPPPTKPTANHAPLPDSTVQDKHPERPAARSQPKDKSPAVPDDARFEKPAAPRMTMQKPRNKFMYSTLQQQPSSVSSTTITEKQRRLPISNPTDSHKQAPQASTRREVESANTEFLPSDATQFALEDIAAPSGFENGSSRNQRPAKDTPRILPARRSFDAPLRKSLSDPSALNNKPSLQARPTPMRSAMSAVPEEPEVLEEGPWTAEALDLFDFWPPGRPKPV</sequence>
<dbReference type="GO" id="GO:0035861">
    <property type="term" value="C:site of double-strand break"/>
    <property type="evidence" value="ECO:0007669"/>
    <property type="project" value="TreeGrafter"/>
</dbReference>
<gene>
    <name evidence="3" type="ORF">N7494_010901</name>
</gene>
<evidence type="ECO:0000256" key="1">
    <source>
        <dbReference type="SAM" id="MobiDB-lite"/>
    </source>
</evidence>
<feature type="region of interest" description="Disordered" evidence="1">
    <location>
        <begin position="172"/>
        <end position="467"/>
    </location>
</feature>
<dbReference type="GO" id="GO:0006302">
    <property type="term" value="P:double-strand break repair"/>
    <property type="evidence" value="ECO:0007669"/>
    <property type="project" value="TreeGrafter"/>
</dbReference>
<evidence type="ECO:0000259" key="2">
    <source>
        <dbReference type="Pfam" id="PF10382"/>
    </source>
</evidence>
<feature type="compositionally biased region" description="Polar residues" evidence="1">
    <location>
        <begin position="330"/>
        <end position="347"/>
    </location>
</feature>
<dbReference type="AlphaFoldDB" id="A0AAD6CJ83"/>
<evidence type="ECO:0000313" key="3">
    <source>
        <dbReference type="EMBL" id="KAJ5524251.1"/>
    </source>
</evidence>
<keyword evidence="4" id="KW-1185">Reference proteome</keyword>
<dbReference type="Pfam" id="PF10382">
    <property type="entry name" value="ZGRF1-like_N"/>
    <property type="match status" value="1"/>
</dbReference>
<feature type="compositionally biased region" description="Polar residues" evidence="1">
    <location>
        <begin position="356"/>
        <end position="369"/>
    </location>
</feature>
<feature type="domain" description="5'-3' DNA helicase ZGRF1-like N-terminal" evidence="2">
    <location>
        <begin position="22"/>
        <end position="102"/>
    </location>
</feature>
<feature type="compositionally biased region" description="Basic and acidic residues" evidence="1">
    <location>
        <begin position="422"/>
        <end position="432"/>
    </location>
</feature>
<accession>A0AAD6CJ83</accession>
<feature type="compositionally biased region" description="Pro residues" evidence="1">
    <location>
        <begin position="260"/>
        <end position="272"/>
    </location>
</feature>
<evidence type="ECO:0000313" key="4">
    <source>
        <dbReference type="Proteomes" id="UP001220324"/>
    </source>
</evidence>
<organism evidence="3 4">
    <name type="scientific">Penicillium frequentans</name>
    <dbReference type="NCBI Taxonomy" id="3151616"/>
    <lineage>
        <taxon>Eukaryota</taxon>
        <taxon>Fungi</taxon>
        <taxon>Dikarya</taxon>
        <taxon>Ascomycota</taxon>
        <taxon>Pezizomycotina</taxon>
        <taxon>Eurotiomycetes</taxon>
        <taxon>Eurotiomycetidae</taxon>
        <taxon>Eurotiales</taxon>
        <taxon>Aspergillaceae</taxon>
        <taxon>Penicillium</taxon>
    </lineage>
</organism>
<proteinExistence type="predicted"/>
<comment type="caution">
    <text evidence="3">The sequence shown here is derived from an EMBL/GenBank/DDBJ whole genome shotgun (WGS) entry which is preliminary data.</text>
</comment>